<dbReference type="PRINTS" id="PR00081">
    <property type="entry name" value="GDHRDH"/>
</dbReference>
<evidence type="ECO:0000313" key="5">
    <source>
        <dbReference type="Proteomes" id="UP000183832"/>
    </source>
</evidence>
<dbReference type="InterPro" id="IPR020904">
    <property type="entry name" value="Sc_DH/Rdtase_CS"/>
</dbReference>
<dbReference type="PRINTS" id="PR00080">
    <property type="entry name" value="SDRFAMILY"/>
</dbReference>
<dbReference type="InterPro" id="IPR002347">
    <property type="entry name" value="SDR_fam"/>
</dbReference>
<evidence type="ECO:0000256" key="3">
    <source>
        <dbReference type="RuleBase" id="RU000363"/>
    </source>
</evidence>
<dbReference type="GO" id="GO:0016616">
    <property type="term" value="F:oxidoreductase activity, acting on the CH-OH group of donors, NAD or NADP as acceptor"/>
    <property type="evidence" value="ECO:0007669"/>
    <property type="project" value="UniProtKB-ARBA"/>
</dbReference>
<keyword evidence="2" id="KW-0560">Oxidoreductase</keyword>
<dbReference type="EMBL" id="CVRI01000042">
    <property type="protein sequence ID" value="CRK95666.1"/>
    <property type="molecule type" value="Genomic_DNA"/>
</dbReference>
<feature type="non-terminal residue" evidence="4">
    <location>
        <position position="1"/>
    </location>
</feature>
<dbReference type="PANTHER" id="PTHR43115:SF4">
    <property type="entry name" value="DEHYDROGENASE_REDUCTASE SDR FAMILY MEMBER 11"/>
    <property type="match status" value="1"/>
</dbReference>
<protein>
    <submittedName>
        <fullName evidence="4">CLUMA_CG009124, isoform A</fullName>
    </submittedName>
</protein>
<comment type="similarity">
    <text evidence="1 3">Belongs to the short-chain dehydrogenases/reductases (SDR) family.</text>
</comment>
<sequence length="240" mass="26758">CVTGASRGIGAEICLELANHGFIVIGLARGINKIQELSKRIENDKHGKIIARKCNVENENEILESFQWIKQSFGKLDIFVNNAGVMMPDLTLIEKTENIRKMFDVNVIALFTCVREAVKVMKETSVKGHIIVINSILGHKVPDIPRQIKPPFGFYPATKFAVNGFCQTLRQELNYETLPIKLTSVSPGMVDSEMINCMDEELVKSLPKLSTVDVAKAVLFAITTPHRVKIDEIVMNAMDC</sequence>
<proteinExistence type="inferred from homology"/>
<dbReference type="SUPFAM" id="SSF51735">
    <property type="entry name" value="NAD(P)-binding Rossmann-fold domains"/>
    <property type="match status" value="1"/>
</dbReference>
<dbReference type="PROSITE" id="PS00061">
    <property type="entry name" value="ADH_SHORT"/>
    <property type="match status" value="1"/>
</dbReference>
<dbReference type="InterPro" id="IPR036291">
    <property type="entry name" value="NAD(P)-bd_dom_sf"/>
</dbReference>
<dbReference type="STRING" id="568069.A0A1J1I7E4"/>
<evidence type="ECO:0000313" key="4">
    <source>
        <dbReference type="EMBL" id="CRK95666.1"/>
    </source>
</evidence>
<gene>
    <name evidence="4" type="primary">similar to Dehydrogenase</name>
    <name evidence="4" type="synonym">reductase SDR family member 11</name>
    <name evidence="4" type="ORF">CLUMA_CG009124</name>
</gene>
<evidence type="ECO:0000256" key="2">
    <source>
        <dbReference type="ARBA" id="ARBA00023002"/>
    </source>
</evidence>
<dbReference type="AlphaFoldDB" id="A0A1J1I7E4"/>
<dbReference type="Pfam" id="PF00106">
    <property type="entry name" value="adh_short"/>
    <property type="match status" value="1"/>
</dbReference>
<dbReference type="PANTHER" id="PTHR43115">
    <property type="entry name" value="DEHYDROGENASE/REDUCTASE SDR FAMILY MEMBER 11"/>
    <property type="match status" value="1"/>
</dbReference>
<reference evidence="4 5" key="1">
    <citation type="submission" date="2015-04" db="EMBL/GenBank/DDBJ databases">
        <authorList>
            <person name="Syromyatnikov M.Y."/>
            <person name="Popov V.N."/>
        </authorList>
    </citation>
    <scope>NUCLEOTIDE SEQUENCE [LARGE SCALE GENOMIC DNA]</scope>
</reference>
<dbReference type="OrthoDB" id="1933717at2759"/>
<organism evidence="4 5">
    <name type="scientific">Clunio marinus</name>
    <dbReference type="NCBI Taxonomy" id="568069"/>
    <lineage>
        <taxon>Eukaryota</taxon>
        <taxon>Metazoa</taxon>
        <taxon>Ecdysozoa</taxon>
        <taxon>Arthropoda</taxon>
        <taxon>Hexapoda</taxon>
        <taxon>Insecta</taxon>
        <taxon>Pterygota</taxon>
        <taxon>Neoptera</taxon>
        <taxon>Endopterygota</taxon>
        <taxon>Diptera</taxon>
        <taxon>Nematocera</taxon>
        <taxon>Chironomoidea</taxon>
        <taxon>Chironomidae</taxon>
        <taxon>Clunio</taxon>
    </lineage>
</organism>
<dbReference type="Proteomes" id="UP000183832">
    <property type="component" value="Unassembled WGS sequence"/>
</dbReference>
<dbReference type="FunFam" id="3.40.50.720:FF:000047">
    <property type="entry name" value="NADP-dependent L-serine/L-allo-threonine dehydrogenase"/>
    <property type="match status" value="1"/>
</dbReference>
<dbReference type="Gene3D" id="3.40.50.720">
    <property type="entry name" value="NAD(P)-binding Rossmann-like Domain"/>
    <property type="match status" value="1"/>
</dbReference>
<keyword evidence="5" id="KW-1185">Reference proteome</keyword>
<accession>A0A1J1I7E4</accession>
<name>A0A1J1I7E4_9DIPT</name>
<evidence type="ECO:0000256" key="1">
    <source>
        <dbReference type="ARBA" id="ARBA00006484"/>
    </source>
</evidence>